<evidence type="ECO:0000259" key="8">
    <source>
        <dbReference type="PROSITE" id="PS50089"/>
    </source>
</evidence>
<dbReference type="GO" id="GO:0008270">
    <property type="term" value="F:zinc ion binding"/>
    <property type="evidence" value="ECO:0007669"/>
    <property type="project" value="UniProtKB-KW"/>
</dbReference>
<evidence type="ECO:0000256" key="6">
    <source>
        <dbReference type="PROSITE-ProRule" id="PRU00175"/>
    </source>
</evidence>
<reference evidence="9" key="1">
    <citation type="submission" date="2023-06" db="EMBL/GenBank/DDBJ databases">
        <title>Genomic analysis of the entomopathogenic nematode Steinernema hermaphroditum.</title>
        <authorList>
            <person name="Schwarz E.M."/>
            <person name="Heppert J.K."/>
            <person name="Baniya A."/>
            <person name="Schwartz H.T."/>
            <person name="Tan C.-H."/>
            <person name="Antoshechkin I."/>
            <person name="Sternberg P.W."/>
            <person name="Goodrich-Blair H."/>
            <person name="Dillman A.R."/>
        </authorList>
    </citation>
    <scope>NUCLEOTIDE SEQUENCE</scope>
    <source>
        <strain evidence="9">PS9179</strain>
        <tissue evidence="9">Whole animal</tissue>
    </source>
</reference>
<dbReference type="InterPro" id="IPR013083">
    <property type="entry name" value="Znf_RING/FYVE/PHD"/>
</dbReference>
<dbReference type="GO" id="GO:0005675">
    <property type="term" value="C:transcription factor TFIIH holo complex"/>
    <property type="evidence" value="ECO:0007669"/>
    <property type="project" value="InterPro"/>
</dbReference>
<evidence type="ECO:0000256" key="7">
    <source>
        <dbReference type="SAM" id="Coils"/>
    </source>
</evidence>
<dbReference type="InterPro" id="IPR057657">
    <property type="entry name" value="MAT1_CAK-anch"/>
</dbReference>
<feature type="coiled-coil region" evidence="7">
    <location>
        <begin position="184"/>
        <end position="231"/>
    </location>
</feature>
<proteinExistence type="predicted"/>
<dbReference type="InterPro" id="IPR015877">
    <property type="entry name" value="MAT1_centre"/>
</dbReference>
<comment type="subcellular location">
    <subcellularLocation>
        <location evidence="1">Nucleus</location>
    </subcellularLocation>
</comment>
<evidence type="ECO:0000313" key="9">
    <source>
        <dbReference type="EMBL" id="KAK0423274.1"/>
    </source>
</evidence>
<evidence type="ECO:0000256" key="3">
    <source>
        <dbReference type="ARBA" id="ARBA00022771"/>
    </source>
</evidence>
<evidence type="ECO:0000313" key="10">
    <source>
        <dbReference type="Proteomes" id="UP001175271"/>
    </source>
</evidence>
<dbReference type="PROSITE" id="PS50089">
    <property type="entry name" value="ZF_RING_2"/>
    <property type="match status" value="1"/>
</dbReference>
<comment type="caution">
    <text evidence="9">The sequence shown here is derived from an EMBL/GenBank/DDBJ whole genome shotgun (WGS) entry which is preliminary data.</text>
</comment>
<name>A0AA39M7E8_9BILA</name>
<keyword evidence="2" id="KW-0479">Metal-binding</keyword>
<dbReference type="Pfam" id="PF25811">
    <property type="entry name" value="CAK-anch_MAT1"/>
    <property type="match status" value="1"/>
</dbReference>
<evidence type="ECO:0000256" key="4">
    <source>
        <dbReference type="ARBA" id="ARBA00022833"/>
    </source>
</evidence>
<dbReference type="InterPro" id="IPR004575">
    <property type="entry name" value="MAT1/Tfb3"/>
</dbReference>
<dbReference type="SUPFAM" id="SSF57850">
    <property type="entry name" value="RING/U-box"/>
    <property type="match status" value="1"/>
</dbReference>
<keyword evidence="4" id="KW-0862">Zinc</keyword>
<gene>
    <name evidence="9" type="ORF">QR680_008060</name>
</gene>
<keyword evidence="3 6" id="KW-0863">Zinc-finger</keyword>
<keyword evidence="7" id="KW-0175">Coiled coil</keyword>
<dbReference type="GO" id="GO:0006289">
    <property type="term" value="P:nucleotide-excision repair"/>
    <property type="evidence" value="ECO:0007669"/>
    <property type="project" value="InterPro"/>
</dbReference>
<feature type="domain" description="RING-type" evidence="8">
    <location>
        <begin position="4"/>
        <end position="48"/>
    </location>
</feature>
<dbReference type="InterPro" id="IPR001841">
    <property type="entry name" value="Znf_RING"/>
</dbReference>
<organism evidence="9 10">
    <name type="scientific">Steinernema hermaphroditum</name>
    <dbReference type="NCBI Taxonomy" id="289476"/>
    <lineage>
        <taxon>Eukaryota</taxon>
        <taxon>Metazoa</taxon>
        <taxon>Ecdysozoa</taxon>
        <taxon>Nematoda</taxon>
        <taxon>Chromadorea</taxon>
        <taxon>Rhabditida</taxon>
        <taxon>Tylenchina</taxon>
        <taxon>Panagrolaimomorpha</taxon>
        <taxon>Strongyloidoidea</taxon>
        <taxon>Steinernematidae</taxon>
        <taxon>Steinernema</taxon>
    </lineage>
</organism>
<dbReference type="NCBIfam" id="TIGR00570">
    <property type="entry name" value="cdk7"/>
    <property type="match status" value="1"/>
</dbReference>
<accession>A0AA39M7E8</accession>
<keyword evidence="5" id="KW-0539">Nucleus</keyword>
<dbReference type="InterPro" id="IPR017907">
    <property type="entry name" value="Znf_RING_CS"/>
</dbReference>
<dbReference type="SMART" id="SM00184">
    <property type="entry name" value="RING"/>
    <property type="match status" value="1"/>
</dbReference>
<dbReference type="Pfam" id="PF17121">
    <property type="entry name" value="zf-C3HC4_5"/>
    <property type="match status" value="1"/>
</dbReference>
<dbReference type="PANTHER" id="PTHR12683:SF13">
    <property type="entry name" value="CDK-ACTIVATING KINASE ASSEMBLY FACTOR MAT1"/>
    <property type="match status" value="1"/>
</dbReference>
<evidence type="ECO:0000256" key="2">
    <source>
        <dbReference type="ARBA" id="ARBA00022723"/>
    </source>
</evidence>
<evidence type="ECO:0000256" key="5">
    <source>
        <dbReference type="ARBA" id="ARBA00023242"/>
    </source>
</evidence>
<evidence type="ECO:0000256" key="1">
    <source>
        <dbReference type="ARBA" id="ARBA00004123"/>
    </source>
</evidence>
<dbReference type="Pfam" id="PF06391">
    <property type="entry name" value="MAT1"/>
    <property type="match status" value="1"/>
</dbReference>
<dbReference type="EMBL" id="JAUCMV010000001">
    <property type="protein sequence ID" value="KAK0423274.1"/>
    <property type="molecule type" value="Genomic_DNA"/>
</dbReference>
<sequence length="310" mass="36572">MRECPKCKTKEYNNRAMVMMVNECGHPLCKNCVDNIFARNAGPCPTCQKTLKKSSFWEQTLDDPMMERENFIRGRVRKTYNLKQDDFASLCEYNDYLERVETIVYSLIDGIDVEAIEAEILRFKDEHHDQIDRNRRRMDEDQMWIEAQLREEKEMHKRLQISREEQKAVEAAKMEAKKKRDAIINELKESNTHAEIILDRVRKEQIEREMAEREEELRIKAQEKHEREQRRLQAQTMSFGPVRQMGKPYHHVPPQLTLNGPLLPPVEHLEGLGYLQYIRQASNRRLAGGYTSALGCMRALTEARVDLFAF</sequence>
<dbReference type="Gene3D" id="3.30.40.10">
    <property type="entry name" value="Zinc/RING finger domain, C3HC4 (zinc finger)"/>
    <property type="match status" value="1"/>
</dbReference>
<protein>
    <recommendedName>
        <fullName evidence="8">RING-type domain-containing protein</fullName>
    </recommendedName>
</protein>
<dbReference type="AlphaFoldDB" id="A0AA39M7E8"/>
<dbReference type="PANTHER" id="PTHR12683">
    <property type="entry name" value="CDK-ACTIVATING KINASE ASSEMBLY FACTOR MAT1"/>
    <property type="match status" value="1"/>
</dbReference>
<dbReference type="GO" id="GO:0061575">
    <property type="term" value="F:cyclin-dependent protein serine/threonine kinase activator activity"/>
    <property type="evidence" value="ECO:0007669"/>
    <property type="project" value="InterPro"/>
</dbReference>
<dbReference type="PROSITE" id="PS00518">
    <property type="entry name" value="ZF_RING_1"/>
    <property type="match status" value="1"/>
</dbReference>
<dbReference type="Proteomes" id="UP001175271">
    <property type="component" value="Unassembled WGS sequence"/>
</dbReference>
<dbReference type="GO" id="GO:0006357">
    <property type="term" value="P:regulation of transcription by RNA polymerase II"/>
    <property type="evidence" value="ECO:0007669"/>
    <property type="project" value="TreeGrafter"/>
</dbReference>
<keyword evidence="10" id="KW-1185">Reference proteome</keyword>